<proteinExistence type="inferred from homology"/>
<evidence type="ECO:0000313" key="13">
    <source>
        <dbReference type="Proteomes" id="UP001331761"/>
    </source>
</evidence>
<dbReference type="GO" id="GO:0004832">
    <property type="term" value="F:valine-tRNA ligase activity"/>
    <property type="evidence" value="ECO:0007669"/>
    <property type="project" value="UniProtKB-EC"/>
</dbReference>
<dbReference type="EC" id="6.1.1.9" evidence="2"/>
<dbReference type="SUPFAM" id="SSF50677">
    <property type="entry name" value="ValRS/IleRS/LeuRS editing domain"/>
    <property type="match status" value="1"/>
</dbReference>
<keyword evidence="13" id="KW-1185">Reference proteome</keyword>
<evidence type="ECO:0000256" key="2">
    <source>
        <dbReference type="ARBA" id="ARBA00013169"/>
    </source>
</evidence>
<dbReference type="AlphaFoldDB" id="A0AAN8INW1"/>
<organism evidence="12 13">
    <name type="scientific">Trichostrongylus colubriformis</name>
    <name type="common">Black scour worm</name>
    <dbReference type="NCBI Taxonomy" id="6319"/>
    <lineage>
        <taxon>Eukaryota</taxon>
        <taxon>Metazoa</taxon>
        <taxon>Ecdysozoa</taxon>
        <taxon>Nematoda</taxon>
        <taxon>Chromadorea</taxon>
        <taxon>Rhabditida</taxon>
        <taxon>Rhabditina</taxon>
        <taxon>Rhabditomorpha</taxon>
        <taxon>Strongyloidea</taxon>
        <taxon>Trichostrongylidae</taxon>
        <taxon>Trichostrongylus</taxon>
    </lineage>
</organism>
<dbReference type="Pfam" id="PF08264">
    <property type="entry name" value="Anticodon_1"/>
    <property type="match status" value="1"/>
</dbReference>
<name>A0AAN8INW1_TRICO</name>
<dbReference type="Gene3D" id="3.40.50.620">
    <property type="entry name" value="HUPs"/>
    <property type="match status" value="1"/>
</dbReference>
<dbReference type="Proteomes" id="UP001331761">
    <property type="component" value="Unassembled WGS sequence"/>
</dbReference>
<keyword evidence="3" id="KW-0436">Ligase</keyword>
<keyword evidence="6" id="KW-0648">Protein biosynthesis</keyword>
<dbReference type="SUPFAM" id="SSF47323">
    <property type="entry name" value="Anticodon-binding domain of a subclass of class I aminoacyl-tRNA synthetases"/>
    <property type="match status" value="1"/>
</dbReference>
<dbReference type="Gene3D" id="1.10.730.10">
    <property type="entry name" value="Isoleucyl-tRNA Synthetase, Domain 1"/>
    <property type="match status" value="1"/>
</dbReference>
<sequence length="908" mass="102447">MIPFLNQLATSWQTRGNFPLVSGLCARLCHVGVVLLDTFDSSVLQAEAVIANRVGVQKDCSVGGEASCGFPIQNAGGKQGCTRIASIAHRLLQLCDQFELEFEGRGLPTDAAEGDHMEDLHMSMLFVSEYLREWCEEVARVDVSSSTKIVVPRPEGGKREVEVGTMYCIKYPLEGSDGFIPVATTRPETMFADVAIAVHPDDDRYSQLVGKVVRHPLCSDRKIPVIADRSVKLDKGTGALKITPLHDALDWEIASRHREEILSYDRSAFAKNCVDVHGRLNQEAREFAGIDRFDARLKVIEKLDSSGLLQGTLKHDGQISLCSRTGDVIEPRLTDQWFMDTEELYDDAAQAIRQGRIRILPTMHEQKLFDWLSNKDPWCLSRQLLWGHRIPAYRAGNSSWVIARSLNDARRHFGEDAIVVQDDDVLDTWFSSSLIPLVNAGWPSPKFDPSSPLLDVMETGWDILGFWVARMIIVTMRLSGGQVPFSNVLLHGLVRDSSGKKMSKSLGNVIDPLDVVDGVSREKMIERIEQSYLSKEEIATATSAIASRFPDGIARAGPDALRFALLRHDLFASDIPLNITELSSEGHRFCNKLWNMVAYVETVTDNSPTMKDVDSEHPADEWILSRLAGTLEQVDEHMSGYMPHHAFTELQNFILGSLCDVYLETTKHALWEKNLPRIAEIRTTLNRVVQPTLVQLSVFMPFVAEYLYERVFRRESGSIYFDFVKASFFRLQRSEELESDMKILLRIVSTVRSIRRQLELPSSMVFSGSLHCDAASSDFSRLSPILFDLAKFDLLDISSNDHEVLPGFAVCPLPGRDGRLSLKIEDTHRPDFVLRLQRLLKKYEERSDLFRRKAEKYEAIVLRDRQEGKVKPHIIEKNEKKARQARGTSDNASAEVERIRILLEEMSA</sequence>
<keyword evidence="9" id="KW-0175">Coiled coil</keyword>
<dbReference type="InterPro" id="IPR009008">
    <property type="entry name" value="Val/Leu/Ile-tRNA-synth_edit"/>
</dbReference>
<evidence type="ECO:0000256" key="6">
    <source>
        <dbReference type="ARBA" id="ARBA00022917"/>
    </source>
</evidence>
<feature type="domain" description="Aminoacyl-tRNA synthetase class Ia" evidence="10">
    <location>
        <begin position="326"/>
        <end position="569"/>
    </location>
</feature>
<dbReference type="SUPFAM" id="SSF52374">
    <property type="entry name" value="Nucleotidylyl transferase"/>
    <property type="match status" value="1"/>
</dbReference>
<dbReference type="PANTHER" id="PTHR11946">
    <property type="entry name" value="VALYL-TRNA SYNTHETASES"/>
    <property type="match status" value="1"/>
</dbReference>
<dbReference type="GO" id="GO:0006438">
    <property type="term" value="P:valyl-tRNA aminoacylation"/>
    <property type="evidence" value="ECO:0007669"/>
    <property type="project" value="InterPro"/>
</dbReference>
<dbReference type="PRINTS" id="PR00986">
    <property type="entry name" value="TRNASYNTHVAL"/>
</dbReference>
<evidence type="ECO:0000256" key="3">
    <source>
        <dbReference type="ARBA" id="ARBA00022598"/>
    </source>
</evidence>
<dbReference type="InterPro" id="IPR033705">
    <property type="entry name" value="Anticodon_Ia_Val"/>
</dbReference>
<dbReference type="InterPro" id="IPR009080">
    <property type="entry name" value="tRNAsynth_Ia_anticodon-bd"/>
</dbReference>
<accession>A0AAN8INW1</accession>
<evidence type="ECO:0000256" key="7">
    <source>
        <dbReference type="ARBA" id="ARBA00023146"/>
    </source>
</evidence>
<dbReference type="GO" id="GO:0005829">
    <property type="term" value="C:cytosol"/>
    <property type="evidence" value="ECO:0007669"/>
    <property type="project" value="TreeGrafter"/>
</dbReference>
<comment type="similarity">
    <text evidence="1">Belongs to the class-I aminoacyl-tRNA synthetase family.</text>
</comment>
<keyword evidence="5" id="KW-0067">ATP-binding</keyword>
<reference evidence="12 13" key="1">
    <citation type="submission" date="2019-10" db="EMBL/GenBank/DDBJ databases">
        <title>Assembly and Annotation for the nematode Trichostrongylus colubriformis.</title>
        <authorList>
            <person name="Martin J."/>
        </authorList>
    </citation>
    <scope>NUCLEOTIDE SEQUENCE [LARGE SCALE GENOMIC DNA]</scope>
    <source>
        <strain evidence="12">G859</strain>
        <tissue evidence="12">Whole worm</tissue>
    </source>
</reference>
<dbReference type="Pfam" id="PF00133">
    <property type="entry name" value="tRNA-synt_1"/>
    <property type="match status" value="1"/>
</dbReference>
<evidence type="ECO:0000259" key="10">
    <source>
        <dbReference type="Pfam" id="PF00133"/>
    </source>
</evidence>
<feature type="domain" description="Methionyl/Valyl/Leucyl/Isoleucyl-tRNA synthetase anticodon-binding" evidence="11">
    <location>
        <begin position="620"/>
        <end position="763"/>
    </location>
</feature>
<dbReference type="GO" id="GO:0005524">
    <property type="term" value="F:ATP binding"/>
    <property type="evidence" value="ECO:0007669"/>
    <property type="project" value="UniProtKB-KW"/>
</dbReference>
<evidence type="ECO:0000256" key="1">
    <source>
        <dbReference type="ARBA" id="ARBA00005594"/>
    </source>
</evidence>
<dbReference type="Gene3D" id="3.90.740.10">
    <property type="entry name" value="Valyl/Leucyl/Isoleucyl-tRNA synthetase, editing domain"/>
    <property type="match status" value="1"/>
</dbReference>
<dbReference type="CDD" id="cd07962">
    <property type="entry name" value="Anticodon_Ia_Val"/>
    <property type="match status" value="1"/>
</dbReference>
<dbReference type="InterPro" id="IPR002303">
    <property type="entry name" value="Valyl-tRNA_ligase"/>
</dbReference>
<dbReference type="InterPro" id="IPR013155">
    <property type="entry name" value="M/V/L/I-tRNA-synth_anticd-bd"/>
</dbReference>
<evidence type="ECO:0000256" key="9">
    <source>
        <dbReference type="SAM" id="Coils"/>
    </source>
</evidence>
<keyword evidence="4" id="KW-0547">Nucleotide-binding</keyword>
<dbReference type="GO" id="GO:0002161">
    <property type="term" value="F:aminoacyl-tRNA deacylase activity"/>
    <property type="evidence" value="ECO:0007669"/>
    <property type="project" value="InterPro"/>
</dbReference>
<gene>
    <name evidence="12" type="ORF">GCK32_008299</name>
</gene>
<feature type="coiled-coil region" evidence="9">
    <location>
        <begin position="833"/>
        <end position="860"/>
    </location>
</feature>
<dbReference type="PANTHER" id="PTHR11946:SF111">
    <property type="entry name" value="VALINE--TRNA LIGASE"/>
    <property type="match status" value="1"/>
</dbReference>
<comment type="caution">
    <text evidence="12">The sequence shown here is derived from an EMBL/GenBank/DDBJ whole genome shotgun (WGS) entry which is preliminary data.</text>
</comment>
<evidence type="ECO:0000259" key="11">
    <source>
        <dbReference type="Pfam" id="PF08264"/>
    </source>
</evidence>
<evidence type="ECO:0000256" key="8">
    <source>
        <dbReference type="ARBA" id="ARBA00029936"/>
    </source>
</evidence>
<dbReference type="EMBL" id="WIXE01006340">
    <property type="protein sequence ID" value="KAK5981389.1"/>
    <property type="molecule type" value="Genomic_DNA"/>
</dbReference>
<evidence type="ECO:0000256" key="4">
    <source>
        <dbReference type="ARBA" id="ARBA00022741"/>
    </source>
</evidence>
<evidence type="ECO:0000313" key="12">
    <source>
        <dbReference type="EMBL" id="KAK5981389.1"/>
    </source>
</evidence>
<dbReference type="InterPro" id="IPR014729">
    <property type="entry name" value="Rossmann-like_a/b/a_fold"/>
</dbReference>
<evidence type="ECO:0000256" key="5">
    <source>
        <dbReference type="ARBA" id="ARBA00022840"/>
    </source>
</evidence>
<keyword evidence="7 12" id="KW-0030">Aminoacyl-tRNA synthetase</keyword>
<dbReference type="InterPro" id="IPR002300">
    <property type="entry name" value="aa-tRNA-synth_Ia"/>
</dbReference>
<protein>
    <recommendedName>
        <fullName evidence="2">valine--tRNA ligase</fullName>
        <ecNumber evidence="2">6.1.1.9</ecNumber>
    </recommendedName>
    <alternativeName>
        <fullName evidence="8">Valyl-tRNA synthetase</fullName>
    </alternativeName>
</protein>